<protein>
    <submittedName>
        <fullName evidence="3">Tripartite tricarboxylate transporter permease</fullName>
    </submittedName>
</protein>
<feature type="transmembrane region" description="Helical" evidence="1">
    <location>
        <begin position="397"/>
        <end position="422"/>
    </location>
</feature>
<feature type="transmembrane region" description="Helical" evidence="1">
    <location>
        <begin position="6"/>
        <end position="28"/>
    </location>
</feature>
<keyword evidence="4" id="KW-1185">Reference proteome</keyword>
<dbReference type="InterPro" id="IPR002823">
    <property type="entry name" value="DUF112_TM"/>
</dbReference>
<evidence type="ECO:0000313" key="3">
    <source>
        <dbReference type="EMBL" id="QLG61156.1"/>
    </source>
</evidence>
<feature type="transmembrane region" description="Helical" evidence="1">
    <location>
        <begin position="434"/>
        <end position="451"/>
    </location>
</feature>
<dbReference type="Proteomes" id="UP000509626">
    <property type="component" value="Chromosome"/>
</dbReference>
<keyword evidence="1" id="KW-1133">Transmembrane helix</keyword>
<proteinExistence type="predicted"/>
<evidence type="ECO:0000313" key="4">
    <source>
        <dbReference type="Proteomes" id="UP000509626"/>
    </source>
</evidence>
<feature type="transmembrane region" description="Helical" evidence="1">
    <location>
        <begin position="358"/>
        <end position="377"/>
    </location>
</feature>
<dbReference type="Pfam" id="PF01970">
    <property type="entry name" value="TctA"/>
    <property type="match status" value="1"/>
</dbReference>
<reference evidence="3 4" key="1">
    <citation type="submission" date="2020-06" db="EMBL/GenBank/DDBJ databases">
        <title>NJ-3-1, isolated from saline soil.</title>
        <authorList>
            <person name="Cui H.L."/>
            <person name="Shi X."/>
        </authorList>
    </citation>
    <scope>NUCLEOTIDE SEQUENCE [LARGE SCALE GENOMIC DNA]</scope>
    <source>
        <strain evidence="3 4">NJ-3-1</strain>
    </source>
</reference>
<dbReference type="AlphaFoldDB" id="A0A7D5Q8N3"/>
<keyword evidence="1" id="KW-0812">Transmembrane</keyword>
<organism evidence="3 4">
    <name type="scientific">Halorarum salinum</name>
    <dbReference type="NCBI Taxonomy" id="2743089"/>
    <lineage>
        <taxon>Archaea</taxon>
        <taxon>Methanobacteriati</taxon>
        <taxon>Methanobacteriota</taxon>
        <taxon>Stenosarchaea group</taxon>
        <taxon>Halobacteria</taxon>
        <taxon>Halobacteriales</taxon>
        <taxon>Haloferacaceae</taxon>
        <taxon>Halorarum</taxon>
    </lineage>
</organism>
<evidence type="ECO:0000259" key="2">
    <source>
        <dbReference type="Pfam" id="PF01970"/>
    </source>
</evidence>
<dbReference type="EMBL" id="CP058579">
    <property type="protein sequence ID" value="QLG61156.1"/>
    <property type="molecule type" value="Genomic_DNA"/>
</dbReference>
<feature type="transmembrane region" description="Helical" evidence="1">
    <location>
        <begin position="474"/>
        <end position="491"/>
    </location>
</feature>
<feature type="transmembrane region" description="Helical" evidence="1">
    <location>
        <begin position="60"/>
        <end position="81"/>
    </location>
</feature>
<gene>
    <name evidence="3" type="ORF">HUG12_05175</name>
</gene>
<feature type="transmembrane region" description="Helical" evidence="1">
    <location>
        <begin position="323"/>
        <end position="346"/>
    </location>
</feature>
<keyword evidence="1" id="KW-0472">Membrane</keyword>
<feature type="domain" description="DUF112" evidence="2">
    <location>
        <begin position="19"/>
        <end position="443"/>
    </location>
</feature>
<feature type="transmembrane region" description="Helical" evidence="1">
    <location>
        <begin position="256"/>
        <end position="282"/>
    </location>
</feature>
<feature type="transmembrane region" description="Helical" evidence="1">
    <location>
        <begin position="198"/>
        <end position="219"/>
    </location>
</feature>
<dbReference type="PANTHER" id="PTHR35342:SF5">
    <property type="entry name" value="TRICARBOXYLIC TRANSPORT PROTEIN"/>
    <property type="match status" value="1"/>
</dbReference>
<dbReference type="KEGG" id="halu:HUG12_05175"/>
<sequence>MVIEQLAAGAMNIFTPFNLAIFAIGLTLGMLSGSIPGLNGTMTVVLLIPLTYGMNSVSAIMLLSVIYVGSVYAGSISAIMFRVPGAPEAIMTTLDGYPMNQQGRLREAISIAVFCSAIGGIVGAIILILFSPTLAEWSRTLSDPEYFSVVVLGLALVSTIGAGNITKALMTMSIGVFLATIGLDPLAGQARFTFGSRFLLNGVELIPMILGLFAISEVLKQISSGGQMIGDAEIESQESTSFFPPLQYFSRFRRILTFNSISGTLIGILPGAGATTGALFGYTFGQRIVPKNIRERFGTGVPEGVAAPETANNAAASGAFVPLFALGIPGSGTTAVILAAFVLHGLTPGPAFISDNQSLVYTVFAALLIANVAIILVNKPIVHLFTKVRGVPQEMLFALIIVFSIIGAFSTRNIAFDLWVMLAAGVGGFYLEKYNYPVAPLIIGLVLGPIAEPSLRRGLIKAGGELSVFVDRPISAALLFAALLLFSVPLLQGTRLGQKYLTFGGIDQ</sequence>
<feature type="transmembrane region" description="Helical" evidence="1">
    <location>
        <begin position="108"/>
        <end position="134"/>
    </location>
</feature>
<name>A0A7D5Q8N3_9EURY</name>
<feature type="transmembrane region" description="Helical" evidence="1">
    <location>
        <begin position="146"/>
        <end position="165"/>
    </location>
</feature>
<accession>A0A7D5Q8N3</accession>
<evidence type="ECO:0000256" key="1">
    <source>
        <dbReference type="SAM" id="Phobius"/>
    </source>
</evidence>
<dbReference type="PANTHER" id="PTHR35342">
    <property type="entry name" value="TRICARBOXYLIC TRANSPORT PROTEIN"/>
    <property type="match status" value="1"/>
</dbReference>